<keyword evidence="2" id="KW-1185">Reference proteome</keyword>
<dbReference type="AlphaFoldDB" id="A0A8B9M8L2"/>
<sequence length="136" mass="14866">MAPPEEVRAQLARCGQSHLLRFWAELGPAQRAALLAALPPGLGEHCRLAAAAGARQRGPPERLDGRMEPLPGRLLGSARRSGLAALERWEPEKTSCGRRDTCLCCDKCAHSLDLNLPAKRWGWVGRGVKISKQKQK</sequence>
<dbReference type="Gene3D" id="3.90.550.10">
    <property type="entry name" value="Spore Coat Polysaccharide Biosynthesis Protein SpsA, Chain A"/>
    <property type="match status" value="1"/>
</dbReference>
<dbReference type="Ensembl" id="ENSANIT00000004571.1">
    <property type="protein sequence ID" value="ENSANIP00000004428.1"/>
    <property type="gene ID" value="ENSANIG00000003007.1"/>
</dbReference>
<organism evidence="1 2">
    <name type="scientific">Accipiter nisus</name>
    <name type="common">Eurasian sparrowhawk</name>
    <dbReference type="NCBI Taxonomy" id="211598"/>
    <lineage>
        <taxon>Eukaryota</taxon>
        <taxon>Metazoa</taxon>
        <taxon>Chordata</taxon>
        <taxon>Craniata</taxon>
        <taxon>Vertebrata</taxon>
        <taxon>Euteleostomi</taxon>
        <taxon>Archelosauria</taxon>
        <taxon>Archosauria</taxon>
        <taxon>Dinosauria</taxon>
        <taxon>Saurischia</taxon>
        <taxon>Theropoda</taxon>
        <taxon>Coelurosauria</taxon>
        <taxon>Aves</taxon>
        <taxon>Neognathae</taxon>
        <taxon>Neoaves</taxon>
        <taxon>Telluraves</taxon>
        <taxon>Accipitrimorphae</taxon>
        <taxon>Accipitriformes</taxon>
        <taxon>Accipitridae</taxon>
        <taxon>Accipitrinae</taxon>
        <taxon>Accipiter</taxon>
    </lineage>
</organism>
<evidence type="ECO:0000313" key="2">
    <source>
        <dbReference type="Proteomes" id="UP000694541"/>
    </source>
</evidence>
<reference evidence="1" key="2">
    <citation type="submission" date="2025-09" db="UniProtKB">
        <authorList>
            <consortium name="Ensembl"/>
        </authorList>
    </citation>
    <scope>IDENTIFICATION</scope>
</reference>
<dbReference type="Proteomes" id="UP000694541">
    <property type="component" value="Unplaced"/>
</dbReference>
<evidence type="ECO:0000313" key="1">
    <source>
        <dbReference type="Ensembl" id="ENSANIP00000004428.1"/>
    </source>
</evidence>
<protein>
    <submittedName>
        <fullName evidence="1">Uncharacterized protein</fullName>
    </submittedName>
</protein>
<reference evidence="1" key="1">
    <citation type="submission" date="2025-08" db="UniProtKB">
        <authorList>
            <consortium name="Ensembl"/>
        </authorList>
    </citation>
    <scope>IDENTIFICATION</scope>
</reference>
<dbReference type="InterPro" id="IPR029044">
    <property type="entry name" value="Nucleotide-diphossugar_trans"/>
</dbReference>
<name>A0A8B9M8L2_9AVES</name>
<accession>A0A8B9M8L2</accession>
<proteinExistence type="predicted"/>